<reference evidence="14 15" key="1">
    <citation type="submission" date="2016-10" db="EMBL/GenBank/DDBJ databases">
        <authorList>
            <person name="de Groot N.N."/>
        </authorList>
    </citation>
    <scope>NUCLEOTIDE SEQUENCE [LARGE SCALE GENOMIC DNA]</scope>
    <source>
        <strain evidence="14 15">DSM 45610</strain>
    </source>
</reference>
<feature type="transmembrane region" description="Helical" evidence="12">
    <location>
        <begin position="337"/>
        <end position="355"/>
    </location>
</feature>
<comment type="cofactor">
    <cofactor evidence="1">
        <name>Zn(2+)</name>
        <dbReference type="ChEBI" id="CHEBI:29105"/>
    </cofactor>
</comment>
<keyword evidence="8" id="KW-0862">Zinc</keyword>
<evidence type="ECO:0000256" key="3">
    <source>
        <dbReference type="ARBA" id="ARBA00007931"/>
    </source>
</evidence>
<proteinExistence type="inferred from homology"/>
<keyword evidence="15" id="KW-1185">Reference proteome</keyword>
<organism evidence="14 15">
    <name type="scientific">Marininema mesophilum</name>
    <dbReference type="NCBI Taxonomy" id="1048340"/>
    <lineage>
        <taxon>Bacteria</taxon>
        <taxon>Bacillati</taxon>
        <taxon>Bacillota</taxon>
        <taxon>Bacilli</taxon>
        <taxon>Bacillales</taxon>
        <taxon>Thermoactinomycetaceae</taxon>
        <taxon>Marininema</taxon>
    </lineage>
</organism>
<evidence type="ECO:0000256" key="12">
    <source>
        <dbReference type="SAM" id="Phobius"/>
    </source>
</evidence>
<dbReference type="PANTHER" id="PTHR39188">
    <property type="entry name" value="MEMBRANE-ASSOCIATED ZINC METALLOPROTEASE M50B"/>
    <property type="match status" value="1"/>
</dbReference>
<evidence type="ECO:0000256" key="8">
    <source>
        <dbReference type="ARBA" id="ARBA00022833"/>
    </source>
</evidence>
<feature type="transmembrane region" description="Helical" evidence="12">
    <location>
        <begin position="196"/>
        <end position="213"/>
    </location>
</feature>
<feature type="transmembrane region" description="Helical" evidence="12">
    <location>
        <begin position="17"/>
        <end position="35"/>
    </location>
</feature>
<dbReference type="EMBL" id="FNNQ01000007">
    <property type="protein sequence ID" value="SDW88440.1"/>
    <property type="molecule type" value="Genomic_DNA"/>
</dbReference>
<evidence type="ECO:0000256" key="7">
    <source>
        <dbReference type="ARBA" id="ARBA00022801"/>
    </source>
</evidence>
<dbReference type="AlphaFoldDB" id="A0A1H2X6C3"/>
<dbReference type="RefSeq" id="WP_091739180.1">
    <property type="nucleotide sequence ID" value="NZ_FNNQ01000007.1"/>
</dbReference>
<evidence type="ECO:0000256" key="6">
    <source>
        <dbReference type="ARBA" id="ARBA00022723"/>
    </source>
</evidence>
<evidence type="ECO:0000256" key="11">
    <source>
        <dbReference type="ARBA" id="ARBA00023136"/>
    </source>
</evidence>
<feature type="domain" description="Peptidase M50" evidence="13">
    <location>
        <begin position="62"/>
        <end position="136"/>
    </location>
</feature>
<evidence type="ECO:0000259" key="13">
    <source>
        <dbReference type="Pfam" id="PF02163"/>
    </source>
</evidence>
<dbReference type="GO" id="GO:0016020">
    <property type="term" value="C:membrane"/>
    <property type="evidence" value="ECO:0007669"/>
    <property type="project" value="UniProtKB-SubCell"/>
</dbReference>
<feature type="transmembrane region" description="Helical" evidence="12">
    <location>
        <begin position="142"/>
        <end position="161"/>
    </location>
</feature>
<protein>
    <submittedName>
        <fullName evidence="14">Zn-dependent protease (Includes SpoIVFB)</fullName>
    </submittedName>
</protein>
<feature type="transmembrane region" description="Helical" evidence="12">
    <location>
        <begin position="85"/>
        <end position="103"/>
    </location>
</feature>
<sequence length="369" mass="40809">METHPRKEKHEGAWSKIGGWATVAFGAVKFLPGLLKLGKAGGTLISMLITIGAYALVFPWSFSIGLVAMIFIHEMGHIWAARHKKLPVSAPAFIPFLGALITLKKLPQDAETEAYVALGGPLVGSAGAFVCYLLGVWTGWEVLSAIAAIGFIINLFNLLPIHPLDGGRIVTAISRWFWAIGLVGGLALIIYTKSLLLIVIWLLFAFELWEAFFSRRRGKLKKVTMVAEADVSQFLDRGLPIPAGKDRRDLPFQQYCSMDDQEHWCDIYYPGIGIIHRMNGFSGFFEGVSLTKTDVKKGSNGDEMLKMSLEAQYMPGDDETMLRKDKAYYQVAPRVRLAYGTAYLGLATFLVYMLYKLGTLPLMDSSVVS</sequence>
<evidence type="ECO:0000256" key="5">
    <source>
        <dbReference type="ARBA" id="ARBA00022692"/>
    </source>
</evidence>
<dbReference type="GO" id="GO:0046872">
    <property type="term" value="F:metal ion binding"/>
    <property type="evidence" value="ECO:0007669"/>
    <property type="project" value="UniProtKB-KW"/>
</dbReference>
<keyword evidence="9 12" id="KW-1133">Transmembrane helix</keyword>
<evidence type="ECO:0000256" key="9">
    <source>
        <dbReference type="ARBA" id="ARBA00022989"/>
    </source>
</evidence>
<dbReference type="Proteomes" id="UP000198534">
    <property type="component" value="Unassembled WGS sequence"/>
</dbReference>
<dbReference type="GO" id="GO:0008237">
    <property type="term" value="F:metallopeptidase activity"/>
    <property type="evidence" value="ECO:0007669"/>
    <property type="project" value="UniProtKB-KW"/>
</dbReference>
<dbReference type="OrthoDB" id="9781963at2"/>
<evidence type="ECO:0000256" key="10">
    <source>
        <dbReference type="ARBA" id="ARBA00023049"/>
    </source>
</evidence>
<comment type="subcellular location">
    <subcellularLocation>
        <location evidence="2">Membrane</location>
        <topology evidence="2">Multi-pass membrane protein</topology>
    </subcellularLocation>
</comment>
<keyword evidence="7" id="KW-0378">Hydrolase</keyword>
<dbReference type="STRING" id="1048340.SAMN05444487_107102"/>
<keyword evidence="5 12" id="KW-0812">Transmembrane</keyword>
<feature type="domain" description="Peptidase M50" evidence="13">
    <location>
        <begin position="141"/>
        <end position="175"/>
    </location>
</feature>
<evidence type="ECO:0000256" key="2">
    <source>
        <dbReference type="ARBA" id="ARBA00004141"/>
    </source>
</evidence>
<evidence type="ECO:0000313" key="15">
    <source>
        <dbReference type="Proteomes" id="UP000198534"/>
    </source>
</evidence>
<keyword evidence="4 14" id="KW-0645">Protease</keyword>
<keyword evidence="10" id="KW-0482">Metalloprotease</keyword>
<evidence type="ECO:0000256" key="1">
    <source>
        <dbReference type="ARBA" id="ARBA00001947"/>
    </source>
</evidence>
<dbReference type="InterPro" id="IPR008915">
    <property type="entry name" value="Peptidase_M50"/>
</dbReference>
<keyword evidence="11 12" id="KW-0472">Membrane</keyword>
<evidence type="ECO:0000313" key="14">
    <source>
        <dbReference type="EMBL" id="SDW88440.1"/>
    </source>
</evidence>
<feature type="transmembrane region" description="Helical" evidence="12">
    <location>
        <begin position="47"/>
        <end position="73"/>
    </location>
</feature>
<dbReference type="Pfam" id="PF02163">
    <property type="entry name" value="Peptidase_M50"/>
    <property type="match status" value="2"/>
</dbReference>
<comment type="similarity">
    <text evidence="3">Belongs to the peptidase M50B family.</text>
</comment>
<dbReference type="GO" id="GO:0006508">
    <property type="term" value="P:proteolysis"/>
    <property type="evidence" value="ECO:0007669"/>
    <property type="project" value="UniProtKB-KW"/>
</dbReference>
<evidence type="ECO:0000256" key="4">
    <source>
        <dbReference type="ARBA" id="ARBA00022670"/>
    </source>
</evidence>
<dbReference type="PANTHER" id="PTHR39188:SF3">
    <property type="entry name" value="STAGE IV SPORULATION PROTEIN FB"/>
    <property type="match status" value="1"/>
</dbReference>
<accession>A0A1H2X6C3</accession>
<feature type="transmembrane region" description="Helical" evidence="12">
    <location>
        <begin position="115"/>
        <end position="136"/>
    </location>
</feature>
<name>A0A1H2X6C3_9BACL</name>
<gene>
    <name evidence="14" type="ORF">SAMN05444487_107102</name>
</gene>
<dbReference type="CDD" id="cd06160">
    <property type="entry name" value="S2P-M50_like_2"/>
    <property type="match status" value="1"/>
</dbReference>
<keyword evidence="6" id="KW-0479">Metal-binding</keyword>